<name>A0A1C2DR87_9PSED</name>
<dbReference type="RefSeq" id="WP_065990483.1">
    <property type="nucleotide sequence ID" value="NZ_MDEN01000065.1"/>
</dbReference>
<protein>
    <submittedName>
        <fullName evidence="1">Uncharacterized protein</fullName>
    </submittedName>
</protein>
<evidence type="ECO:0000313" key="1">
    <source>
        <dbReference type="EMBL" id="OCX17292.1"/>
    </source>
</evidence>
<proteinExistence type="predicted"/>
<gene>
    <name evidence="1" type="ORF">BBI10_17380</name>
</gene>
<dbReference type="EMBL" id="MDEN01000065">
    <property type="protein sequence ID" value="OCX17292.1"/>
    <property type="molecule type" value="Genomic_DNA"/>
</dbReference>
<reference evidence="1 2" key="1">
    <citation type="submission" date="2016-08" db="EMBL/GenBank/DDBJ databases">
        <title>Whole genome sequence of Pseudomonas graminis strain UASWS1507, a potential biological control agent for agriculture.</title>
        <authorList>
            <person name="Crovadore J."/>
            <person name="Calmin G."/>
            <person name="Chablais R."/>
            <person name="Cochard B."/>
            <person name="Lefort F."/>
        </authorList>
    </citation>
    <scope>NUCLEOTIDE SEQUENCE [LARGE SCALE GENOMIC DNA]</scope>
    <source>
        <strain evidence="1 2">UASWS1507</strain>
    </source>
</reference>
<organism evidence="1 2">
    <name type="scientific">Pseudomonas graminis</name>
    <dbReference type="NCBI Taxonomy" id="158627"/>
    <lineage>
        <taxon>Bacteria</taxon>
        <taxon>Pseudomonadati</taxon>
        <taxon>Pseudomonadota</taxon>
        <taxon>Gammaproteobacteria</taxon>
        <taxon>Pseudomonadales</taxon>
        <taxon>Pseudomonadaceae</taxon>
        <taxon>Pseudomonas</taxon>
    </lineage>
</organism>
<accession>A0A1C2DR87</accession>
<evidence type="ECO:0000313" key="2">
    <source>
        <dbReference type="Proteomes" id="UP000095143"/>
    </source>
</evidence>
<dbReference type="OrthoDB" id="7018728at2"/>
<dbReference type="Proteomes" id="UP000095143">
    <property type="component" value="Unassembled WGS sequence"/>
</dbReference>
<dbReference type="AlphaFoldDB" id="A0A1C2DR87"/>
<comment type="caution">
    <text evidence="1">The sequence shown here is derived from an EMBL/GenBank/DDBJ whole genome shotgun (WGS) entry which is preliminary data.</text>
</comment>
<sequence>MLSKEKFIAKSFAVTADVSVETKWAAHIPSVDDQFIRFKNGKNVDAKRLEKMWPGLPQSELDASSANPTIMAATKGQGCVNVPMREIARRLRG</sequence>